<dbReference type="SUPFAM" id="SSF81383">
    <property type="entry name" value="F-box domain"/>
    <property type="match status" value="1"/>
</dbReference>
<keyword evidence="3" id="KW-1185">Reference proteome</keyword>
<evidence type="ECO:0000259" key="1">
    <source>
        <dbReference type="PROSITE" id="PS50181"/>
    </source>
</evidence>
<dbReference type="Proteomes" id="UP001237642">
    <property type="component" value="Unassembled WGS sequence"/>
</dbReference>
<organism evidence="2 3">
    <name type="scientific">Heracleum sosnowskyi</name>
    <dbReference type="NCBI Taxonomy" id="360622"/>
    <lineage>
        <taxon>Eukaryota</taxon>
        <taxon>Viridiplantae</taxon>
        <taxon>Streptophyta</taxon>
        <taxon>Embryophyta</taxon>
        <taxon>Tracheophyta</taxon>
        <taxon>Spermatophyta</taxon>
        <taxon>Magnoliopsida</taxon>
        <taxon>eudicotyledons</taxon>
        <taxon>Gunneridae</taxon>
        <taxon>Pentapetalae</taxon>
        <taxon>asterids</taxon>
        <taxon>campanulids</taxon>
        <taxon>Apiales</taxon>
        <taxon>Apiaceae</taxon>
        <taxon>Apioideae</taxon>
        <taxon>apioid superclade</taxon>
        <taxon>Tordylieae</taxon>
        <taxon>Tordyliinae</taxon>
        <taxon>Heracleum</taxon>
    </lineage>
</organism>
<comment type="caution">
    <text evidence="2">The sequence shown here is derived from an EMBL/GenBank/DDBJ whole genome shotgun (WGS) entry which is preliminary data.</text>
</comment>
<feature type="domain" description="F-box" evidence="1">
    <location>
        <begin position="3"/>
        <end position="52"/>
    </location>
</feature>
<dbReference type="InterPro" id="IPR001810">
    <property type="entry name" value="F-box_dom"/>
</dbReference>
<evidence type="ECO:0000313" key="2">
    <source>
        <dbReference type="EMBL" id="KAK1366566.1"/>
    </source>
</evidence>
<dbReference type="InterPro" id="IPR036047">
    <property type="entry name" value="F-box-like_dom_sf"/>
</dbReference>
<dbReference type="AlphaFoldDB" id="A0AAD8HHE8"/>
<gene>
    <name evidence="2" type="ORF">POM88_042127</name>
</gene>
<accession>A0AAD8HHE8</accession>
<protein>
    <recommendedName>
        <fullName evidence="1">F-box domain-containing protein</fullName>
    </recommendedName>
</protein>
<sequence>MLEMNAKALPEDLIEEIVSRTSPVHACVVSLLSLLSKSFYSAVKSDTFWESFLPVDTISRRSVQYECLFDDPWKEIDSDTLHAFPTKKDLYLFLSDNPLLIDDGAMVIDYVAAFT</sequence>
<proteinExistence type="predicted"/>
<dbReference type="EMBL" id="JAUIZM010000009">
    <property type="protein sequence ID" value="KAK1366566.1"/>
    <property type="molecule type" value="Genomic_DNA"/>
</dbReference>
<evidence type="ECO:0000313" key="3">
    <source>
        <dbReference type="Proteomes" id="UP001237642"/>
    </source>
</evidence>
<reference evidence="2" key="1">
    <citation type="submission" date="2023-02" db="EMBL/GenBank/DDBJ databases">
        <title>Genome of toxic invasive species Heracleum sosnowskyi carries increased number of genes despite the absence of recent whole-genome duplications.</title>
        <authorList>
            <person name="Schelkunov M."/>
            <person name="Shtratnikova V."/>
            <person name="Makarenko M."/>
            <person name="Klepikova A."/>
            <person name="Omelchenko D."/>
            <person name="Novikova G."/>
            <person name="Obukhova E."/>
            <person name="Bogdanov V."/>
            <person name="Penin A."/>
            <person name="Logacheva M."/>
        </authorList>
    </citation>
    <scope>NUCLEOTIDE SEQUENCE</scope>
    <source>
        <strain evidence="2">Hsosn_3</strain>
        <tissue evidence="2">Leaf</tissue>
    </source>
</reference>
<name>A0AAD8HHE8_9APIA</name>
<dbReference type="PROSITE" id="PS50181">
    <property type="entry name" value="FBOX"/>
    <property type="match status" value="1"/>
</dbReference>
<reference evidence="2" key="2">
    <citation type="submission" date="2023-05" db="EMBL/GenBank/DDBJ databases">
        <authorList>
            <person name="Schelkunov M.I."/>
        </authorList>
    </citation>
    <scope>NUCLEOTIDE SEQUENCE</scope>
    <source>
        <strain evidence="2">Hsosn_3</strain>
        <tissue evidence="2">Leaf</tissue>
    </source>
</reference>
<dbReference type="Pfam" id="PF00646">
    <property type="entry name" value="F-box"/>
    <property type="match status" value="1"/>
</dbReference>